<dbReference type="EMBL" id="JAUEPU010000075">
    <property type="protein sequence ID" value="KAK0481065.1"/>
    <property type="molecule type" value="Genomic_DNA"/>
</dbReference>
<evidence type="ECO:0000313" key="4">
    <source>
        <dbReference type="EMBL" id="KAK0481065.1"/>
    </source>
</evidence>
<accession>A0AA39UJ75</accession>
<dbReference type="AlphaFoldDB" id="A0AA39UJ75"/>
<feature type="transmembrane region" description="Helical" evidence="2">
    <location>
        <begin position="210"/>
        <end position="230"/>
    </location>
</feature>
<keyword evidence="2" id="KW-0812">Transmembrane</keyword>
<dbReference type="Pfam" id="PF20153">
    <property type="entry name" value="DUF6535"/>
    <property type="match status" value="1"/>
</dbReference>
<gene>
    <name evidence="4" type="ORF">EDD18DRAFT_1436505</name>
</gene>
<protein>
    <recommendedName>
        <fullName evidence="3">DUF6535 domain-containing protein</fullName>
    </recommendedName>
</protein>
<evidence type="ECO:0000256" key="2">
    <source>
        <dbReference type="SAM" id="Phobius"/>
    </source>
</evidence>
<keyword evidence="5" id="KW-1185">Reference proteome</keyword>
<dbReference type="Proteomes" id="UP001175228">
    <property type="component" value="Unassembled WGS sequence"/>
</dbReference>
<sequence length="231" mass="25921">MSTPFPEERPTTCRARTRHPSVFGRPSQVTGSEGVPTGDFRAYAPNPPFEEAGPTSSVWRAYLNESRDYDTNLVAEQRGEMNILLVFAGLFSAVVTAFFLQPSAKLDPDYQKMVALLMFDEINIQRALANGTSLDNIITSNTDPTAPFTPDQNDILAYGFLLASLTLSLLTAFFAILIDGWYFHYLSPITGQLKVRARTRHLRYKGLIHWRVRASIILLQLLLSFSLVLFL</sequence>
<organism evidence="4 5">
    <name type="scientific">Armillaria luteobubalina</name>
    <dbReference type="NCBI Taxonomy" id="153913"/>
    <lineage>
        <taxon>Eukaryota</taxon>
        <taxon>Fungi</taxon>
        <taxon>Dikarya</taxon>
        <taxon>Basidiomycota</taxon>
        <taxon>Agaricomycotina</taxon>
        <taxon>Agaricomycetes</taxon>
        <taxon>Agaricomycetidae</taxon>
        <taxon>Agaricales</taxon>
        <taxon>Marasmiineae</taxon>
        <taxon>Physalacriaceae</taxon>
        <taxon>Armillaria</taxon>
    </lineage>
</organism>
<name>A0AA39UJ75_9AGAR</name>
<evidence type="ECO:0000256" key="1">
    <source>
        <dbReference type="SAM" id="MobiDB-lite"/>
    </source>
</evidence>
<feature type="non-terminal residue" evidence="4">
    <location>
        <position position="1"/>
    </location>
</feature>
<feature type="transmembrane region" description="Helical" evidence="2">
    <location>
        <begin position="83"/>
        <end position="100"/>
    </location>
</feature>
<feature type="region of interest" description="Disordered" evidence="1">
    <location>
        <begin position="1"/>
        <end position="36"/>
    </location>
</feature>
<keyword evidence="2" id="KW-1133">Transmembrane helix</keyword>
<reference evidence="4" key="1">
    <citation type="submission" date="2023-06" db="EMBL/GenBank/DDBJ databases">
        <authorList>
            <consortium name="Lawrence Berkeley National Laboratory"/>
            <person name="Ahrendt S."/>
            <person name="Sahu N."/>
            <person name="Indic B."/>
            <person name="Wong-Bajracharya J."/>
            <person name="Merenyi Z."/>
            <person name="Ke H.-M."/>
            <person name="Monk M."/>
            <person name="Kocsube S."/>
            <person name="Drula E."/>
            <person name="Lipzen A."/>
            <person name="Balint B."/>
            <person name="Henrissat B."/>
            <person name="Andreopoulos B."/>
            <person name="Martin F.M."/>
            <person name="Harder C.B."/>
            <person name="Rigling D."/>
            <person name="Ford K.L."/>
            <person name="Foster G.D."/>
            <person name="Pangilinan J."/>
            <person name="Papanicolaou A."/>
            <person name="Barry K."/>
            <person name="LaButti K."/>
            <person name="Viragh M."/>
            <person name="Koriabine M."/>
            <person name="Yan M."/>
            <person name="Riley R."/>
            <person name="Champramary S."/>
            <person name="Plett K.L."/>
            <person name="Tsai I.J."/>
            <person name="Slot J."/>
            <person name="Sipos G."/>
            <person name="Plett J."/>
            <person name="Nagy L.G."/>
            <person name="Grigoriev I.V."/>
        </authorList>
    </citation>
    <scope>NUCLEOTIDE SEQUENCE</scope>
    <source>
        <strain evidence="4">HWK02</strain>
    </source>
</reference>
<dbReference type="InterPro" id="IPR045338">
    <property type="entry name" value="DUF6535"/>
</dbReference>
<evidence type="ECO:0000259" key="3">
    <source>
        <dbReference type="Pfam" id="PF20153"/>
    </source>
</evidence>
<keyword evidence="2" id="KW-0472">Membrane</keyword>
<feature type="compositionally biased region" description="Basic and acidic residues" evidence="1">
    <location>
        <begin position="1"/>
        <end position="11"/>
    </location>
</feature>
<feature type="domain" description="DUF6535" evidence="3">
    <location>
        <begin position="59"/>
        <end position="231"/>
    </location>
</feature>
<proteinExistence type="predicted"/>
<comment type="caution">
    <text evidence="4">The sequence shown here is derived from an EMBL/GenBank/DDBJ whole genome shotgun (WGS) entry which is preliminary data.</text>
</comment>
<feature type="transmembrane region" description="Helical" evidence="2">
    <location>
        <begin position="155"/>
        <end position="178"/>
    </location>
</feature>
<evidence type="ECO:0000313" key="5">
    <source>
        <dbReference type="Proteomes" id="UP001175228"/>
    </source>
</evidence>